<feature type="chain" id="PRO_5039039768" evidence="3">
    <location>
        <begin position="24"/>
        <end position="384"/>
    </location>
</feature>
<accession>A0A9D1H1F1</accession>
<keyword evidence="2 3" id="KW-0732">Signal</keyword>
<dbReference type="Gene3D" id="3.40.50.2300">
    <property type="match status" value="2"/>
</dbReference>
<dbReference type="EMBL" id="DVLU01000011">
    <property type="protein sequence ID" value="HIT84560.1"/>
    <property type="molecule type" value="Genomic_DNA"/>
</dbReference>
<dbReference type="InterPro" id="IPR028081">
    <property type="entry name" value="Leu-bd"/>
</dbReference>
<organism evidence="5 6">
    <name type="scientific">Candidatus Ornithomonoglobus intestinigallinarum</name>
    <dbReference type="NCBI Taxonomy" id="2840894"/>
    <lineage>
        <taxon>Bacteria</taxon>
        <taxon>Bacillati</taxon>
        <taxon>Bacillota</taxon>
        <taxon>Clostridia</taxon>
        <taxon>Candidatus Ornithomonoglobus</taxon>
    </lineage>
</organism>
<name>A0A9D1H1F1_9FIRM</name>
<dbReference type="SUPFAM" id="SSF53822">
    <property type="entry name" value="Periplasmic binding protein-like I"/>
    <property type="match status" value="1"/>
</dbReference>
<dbReference type="Pfam" id="PF13458">
    <property type="entry name" value="Peripla_BP_6"/>
    <property type="match status" value="1"/>
</dbReference>
<feature type="domain" description="Leucine-binding protein" evidence="4">
    <location>
        <begin position="36"/>
        <end position="360"/>
    </location>
</feature>
<evidence type="ECO:0000313" key="6">
    <source>
        <dbReference type="Proteomes" id="UP000824165"/>
    </source>
</evidence>
<reference evidence="5" key="1">
    <citation type="submission" date="2020-10" db="EMBL/GenBank/DDBJ databases">
        <authorList>
            <person name="Gilroy R."/>
        </authorList>
    </citation>
    <scope>NUCLEOTIDE SEQUENCE</scope>
    <source>
        <strain evidence="5">CHK181-108</strain>
    </source>
</reference>
<reference evidence="5" key="2">
    <citation type="journal article" date="2021" name="PeerJ">
        <title>Extensive microbial diversity within the chicken gut microbiome revealed by metagenomics and culture.</title>
        <authorList>
            <person name="Gilroy R."/>
            <person name="Ravi A."/>
            <person name="Getino M."/>
            <person name="Pursley I."/>
            <person name="Horton D.L."/>
            <person name="Alikhan N.F."/>
            <person name="Baker D."/>
            <person name="Gharbi K."/>
            <person name="Hall N."/>
            <person name="Watson M."/>
            <person name="Adriaenssens E.M."/>
            <person name="Foster-Nyarko E."/>
            <person name="Jarju S."/>
            <person name="Secka A."/>
            <person name="Antonio M."/>
            <person name="Oren A."/>
            <person name="Chaudhuri R.R."/>
            <person name="La Ragione R."/>
            <person name="Hildebrand F."/>
            <person name="Pallen M.J."/>
        </authorList>
    </citation>
    <scope>NUCLEOTIDE SEQUENCE</scope>
    <source>
        <strain evidence="5">CHK181-108</strain>
    </source>
</reference>
<evidence type="ECO:0000256" key="2">
    <source>
        <dbReference type="ARBA" id="ARBA00022729"/>
    </source>
</evidence>
<feature type="signal peptide" evidence="3">
    <location>
        <begin position="1"/>
        <end position="23"/>
    </location>
</feature>
<evidence type="ECO:0000256" key="3">
    <source>
        <dbReference type="SAM" id="SignalP"/>
    </source>
</evidence>
<dbReference type="Proteomes" id="UP000824165">
    <property type="component" value="Unassembled WGS sequence"/>
</dbReference>
<dbReference type="PANTHER" id="PTHR30483">
    <property type="entry name" value="LEUCINE-SPECIFIC-BINDING PROTEIN"/>
    <property type="match status" value="1"/>
</dbReference>
<evidence type="ECO:0000256" key="1">
    <source>
        <dbReference type="ARBA" id="ARBA00010062"/>
    </source>
</evidence>
<protein>
    <submittedName>
        <fullName evidence="5">ABC transporter substrate-binding protein</fullName>
    </submittedName>
</protein>
<dbReference type="PANTHER" id="PTHR30483:SF6">
    <property type="entry name" value="PERIPLASMIC BINDING PROTEIN OF ABC TRANSPORTER FOR NATURAL AMINO ACIDS"/>
    <property type="match status" value="1"/>
</dbReference>
<dbReference type="InterPro" id="IPR028082">
    <property type="entry name" value="Peripla_BP_I"/>
</dbReference>
<comment type="caution">
    <text evidence="5">The sequence shown here is derived from an EMBL/GenBank/DDBJ whole genome shotgun (WGS) entry which is preliminary data.</text>
</comment>
<proteinExistence type="inferred from homology"/>
<evidence type="ECO:0000313" key="5">
    <source>
        <dbReference type="EMBL" id="HIT84560.1"/>
    </source>
</evidence>
<dbReference type="AlphaFoldDB" id="A0A9D1H1F1"/>
<dbReference type="PROSITE" id="PS51257">
    <property type="entry name" value="PROKAR_LIPOPROTEIN"/>
    <property type="match status" value="1"/>
</dbReference>
<comment type="similarity">
    <text evidence="1">Belongs to the leucine-binding protein family.</text>
</comment>
<gene>
    <name evidence="5" type="ORF">IAA60_01510</name>
</gene>
<dbReference type="InterPro" id="IPR051010">
    <property type="entry name" value="BCAA_transport"/>
</dbReference>
<evidence type="ECO:0000259" key="4">
    <source>
        <dbReference type="Pfam" id="PF13458"/>
    </source>
</evidence>
<sequence>MSFKQIVSAAVMSALVLSFAGCAGPEQDTVTIAVIGNEADLYPGYKDGTEKAAEDARSEYEESGFNIEYEFYNYDGSYDEGAAIVDMLAADEDVTAVIGAADMELNKTAAHVFDSAGKIFVVPFFLYDSVFDDNHYSTVFSMCNSGQTVGEILRRAASETPVKRWAVCTAGGEFEQSEMNGFLQYDADDGIKIIDCVNIYELENNIDGIYSRWENLGVEGVVIFAENEEGFELLRQIKRRFPSMVCAGDTAFDNTDITLNDAELTAAMNGFIMANEFIFNIETNEEMDRYIKFTEEYTAETGEELDLWYIQGYNAVRMIADTATNANTAEPRRIAESLHERGYSGLFQDLSFSDNGKLAEKDRVYTVFDAEGYAEDYLLRDEVR</sequence>